<reference evidence="6" key="1">
    <citation type="submission" date="2015-09" db="EMBL/GenBank/DDBJ databases">
        <authorList>
            <consortium name="Pathogen Informatics"/>
        </authorList>
    </citation>
    <scope>NUCLEOTIDE SEQUENCE [LARGE SCALE GENOMIC DNA]</scope>
    <source>
        <strain evidence="6">Lake Konstanz</strain>
    </source>
</reference>
<evidence type="ECO:0000256" key="2">
    <source>
        <dbReference type="ARBA" id="ARBA00022840"/>
    </source>
</evidence>
<dbReference type="InterPro" id="IPR000719">
    <property type="entry name" value="Prot_kinase_dom"/>
</dbReference>
<keyword evidence="5" id="KW-0418">Kinase</keyword>
<dbReference type="VEuPathDB" id="TriTrypDB:BSAL_64565"/>
<dbReference type="GO" id="GO:0005524">
    <property type="term" value="F:ATP binding"/>
    <property type="evidence" value="ECO:0007669"/>
    <property type="project" value="UniProtKB-UniRule"/>
</dbReference>
<evidence type="ECO:0000256" key="1">
    <source>
        <dbReference type="ARBA" id="ARBA00022741"/>
    </source>
</evidence>
<feature type="binding site" evidence="3">
    <location>
        <position position="33"/>
    </location>
    <ligand>
        <name>ATP</name>
        <dbReference type="ChEBI" id="CHEBI:30616"/>
    </ligand>
</feature>
<keyword evidence="6" id="KW-1185">Reference proteome</keyword>
<dbReference type="InterPro" id="IPR017441">
    <property type="entry name" value="Protein_kinase_ATP_BS"/>
</dbReference>
<dbReference type="Gene3D" id="3.30.200.20">
    <property type="entry name" value="Phosphorylase Kinase, domain 1"/>
    <property type="match status" value="1"/>
</dbReference>
<evidence type="ECO:0000256" key="3">
    <source>
        <dbReference type="PROSITE-ProRule" id="PRU10141"/>
    </source>
</evidence>
<proteinExistence type="predicted"/>
<dbReference type="OrthoDB" id="2158884at2759"/>
<dbReference type="InterPro" id="IPR011009">
    <property type="entry name" value="Kinase-like_dom_sf"/>
</dbReference>
<protein>
    <submittedName>
        <fullName evidence="5">Protein kinase, putative</fullName>
    </submittedName>
</protein>
<evidence type="ECO:0000259" key="4">
    <source>
        <dbReference type="PROSITE" id="PS50011"/>
    </source>
</evidence>
<keyword evidence="1 3" id="KW-0547">Nucleotide-binding</keyword>
<dbReference type="FunFam" id="3.30.200.20:FF:000335">
    <property type="entry name" value="Serine/threonine-protein kinase MHK"/>
    <property type="match status" value="1"/>
</dbReference>
<name>A0A0S4INH2_BODSA</name>
<dbReference type="InterPro" id="IPR050108">
    <property type="entry name" value="CDK"/>
</dbReference>
<dbReference type="SMART" id="SM00220">
    <property type="entry name" value="S_TKc"/>
    <property type="match status" value="1"/>
</dbReference>
<evidence type="ECO:0000313" key="6">
    <source>
        <dbReference type="Proteomes" id="UP000051952"/>
    </source>
</evidence>
<feature type="domain" description="Protein kinase" evidence="4">
    <location>
        <begin position="4"/>
        <end position="103"/>
    </location>
</feature>
<dbReference type="AlphaFoldDB" id="A0A0S4INH2"/>
<dbReference type="Proteomes" id="UP000051952">
    <property type="component" value="Unassembled WGS sequence"/>
</dbReference>
<dbReference type="PROSITE" id="PS50011">
    <property type="entry name" value="PROTEIN_KINASE_DOM"/>
    <property type="match status" value="1"/>
</dbReference>
<dbReference type="EMBL" id="CYKH01000377">
    <property type="protein sequence ID" value="CUF66151.1"/>
    <property type="molecule type" value="Genomic_DNA"/>
</dbReference>
<keyword evidence="5" id="KW-0808">Transferase</keyword>
<gene>
    <name evidence="5" type="ORF">BSAL_64565</name>
</gene>
<sequence>MDKYDLLQQIGDGTFGSVAKGVHKKTGQLVAVKRMKQKYYTWDECIKLPEVQVLRKLQAHPNVIKLREVVRENNELFFVFEFMDGDLLGVIRKCKQNMPPAQA</sequence>
<dbReference type="SUPFAM" id="SSF56112">
    <property type="entry name" value="Protein kinase-like (PK-like)"/>
    <property type="match status" value="1"/>
</dbReference>
<dbReference type="GO" id="GO:0005634">
    <property type="term" value="C:nucleus"/>
    <property type="evidence" value="ECO:0007669"/>
    <property type="project" value="TreeGrafter"/>
</dbReference>
<accession>A0A0S4INH2</accession>
<dbReference type="PROSITE" id="PS00107">
    <property type="entry name" value="PROTEIN_KINASE_ATP"/>
    <property type="match status" value="1"/>
</dbReference>
<evidence type="ECO:0000313" key="5">
    <source>
        <dbReference type="EMBL" id="CUF66151.1"/>
    </source>
</evidence>
<organism evidence="5 6">
    <name type="scientific">Bodo saltans</name>
    <name type="common">Flagellated protozoan</name>
    <dbReference type="NCBI Taxonomy" id="75058"/>
    <lineage>
        <taxon>Eukaryota</taxon>
        <taxon>Discoba</taxon>
        <taxon>Euglenozoa</taxon>
        <taxon>Kinetoplastea</taxon>
        <taxon>Metakinetoplastina</taxon>
        <taxon>Eubodonida</taxon>
        <taxon>Bodonidae</taxon>
        <taxon>Bodo</taxon>
    </lineage>
</organism>
<dbReference type="OMA" id="WSHEALM"/>
<dbReference type="Pfam" id="PF00069">
    <property type="entry name" value="Pkinase"/>
    <property type="match status" value="1"/>
</dbReference>
<keyword evidence="2 3" id="KW-0067">ATP-binding</keyword>
<dbReference type="GO" id="GO:0004674">
    <property type="term" value="F:protein serine/threonine kinase activity"/>
    <property type="evidence" value="ECO:0007669"/>
    <property type="project" value="TreeGrafter"/>
</dbReference>
<dbReference type="PANTHER" id="PTHR24056">
    <property type="entry name" value="CELL DIVISION PROTEIN KINASE"/>
    <property type="match status" value="1"/>
</dbReference>